<dbReference type="AlphaFoldDB" id="A0A510Y8G3"/>
<gene>
    <name evidence="1" type="ORF">MHA01_16120</name>
</gene>
<dbReference type="RefSeq" id="WP_094908561.1">
    <property type="nucleotide sequence ID" value="NZ_BJUN01000007.1"/>
</dbReference>
<keyword evidence="2" id="KW-1185">Reference proteome</keyword>
<dbReference type="OrthoDB" id="2968605at2"/>
<dbReference type="EMBL" id="BJUN01000007">
    <property type="protein sequence ID" value="GEK58707.1"/>
    <property type="molecule type" value="Genomic_DNA"/>
</dbReference>
<dbReference type="Proteomes" id="UP000321051">
    <property type="component" value="Unassembled WGS sequence"/>
</dbReference>
<reference evidence="1 2" key="1">
    <citation type="submission" date="2019-07" db="EMBL/GenBank/DDBJ databases">
        <title>Whole genome shotgun sequence of Marinococcus halophilus NBRC 102359.</title>
        <authorList>
            <person name="Hosoyama A."/>
            <person name="Uohara A."/>
            <person name="Ohji S."/>
            <person name="Ichikawa N."/>
        </authorList>
    </citation>
    <scope>NUCLEOTIDE SEQUENCE [LARGE SCALE GENOMIC DNA]</scope>
    <source>
        <strain evidence="1 2">NBRC 102359</strain>
    </source>
</reference>
<sequence>MQEYRLTKIKLESPGKTISISRGSLTVYNDEASLWYAEIEQPSEVEVFHEWKKSNQEEEVTFFTDGHSARIGYAKITRITESSSGVSASFKGEGELRLVGAK</sequence>
<dbReference type="STRING" id="1371.GCA_900166605_00785"/>
<proteinExistence type="predicted"/>
<evidence type="ECO:0000313" key="2">
    <source>
        <dbReference type="Proteomes" id="UP000321051"/>
    </source>
</evidence>
<name>A0A510Y8G3_MARHA</name>
<accession>A0A510Y8G3</accession>
<organism evidence="1 2">
    <name type="scientific">Marinococcus halophilus</name>
    <dbReference type="NCBI Taxonomy" id="1371"/>
    <lineage>
        <taxon>Bacteria</taxon>
        <taxon>Bacillati</taxon>
        <taxon>Bacillota</taxon>
        <taxon>Bacilli</taxon>
        <taxon>Bacillales</taxon>
        <taxon>Bacillaceae</taxon>
        <taxon>Marinococcus</taxon>
    </lineage>
</organism>
<evidence type="ECO:0000313" key="1">
    <source>
        <dbReference type="EMBL" id="GEK58707.1"/>
    </source>
</evidence>
<protein>
    <submittedName>
        <fullName evidence="1">Uncharacterized protein</fullName>
    </submittedName>
</protein>
<comment type="caution">
    <text evidence="1">The sequence shown here is derived from an EMBL/GenBank/DDBJ whole genome shotgun (WGS) entry which is preliminary data.</text>
</comment>